<name>A0A8S2W4V3_9BILA</name>
<dbReference type="PROSITE" id="PS50005">
    <property type="entry name" value="TPR"/>
    <property type="match status" value="1"/>
</dbReference>
<evidence type="ECO:0000313" key="6">
    <source>
        <dbReference type="Proteomes" id="UP000682733"/>
    </source>
</evidence>
<dbReference type="AlphaFoldDB" id="A0A8S2W4V3"/>
<sequence length="92" mass="10445">MMNAQPLRATDTAALLLHVAGIYHEKGEYDKALSVYLQPLEILENCYSGKEHPVTGTILMNVGDVYSPKQDFDQALKYHQQFLHIKRKLSAK</sequence>
<keyword evidence="1" id="KW-0677">Repeat</keyword>
<dbReference type="EMBL" id="CAJOBA010077968">
    <property type="protein sequence ID" value="CAF4427374.1"/>
    <property type="molecule type" value="Genomic_DNA"/>
</dbReference>
<dbReference type="InterPro" id="IPR019734">
    <property type="entry name" value="TPR_rpt"/>
</dbReference>
<dbReference type="EMBL" id="CAJNOK010053605">
    <property type="protein sequence ID" value="CAF1612594.1"/>
    <property type="molecule type" value="Genomic_DNA"/>
</dbReference>
<evidence type="ECO:0008006" key="7">
    <source>
        <dbReference type="Google" id="ProtNLM"/>
    </source>
</evidence>
<evidence type="ECO:0000256" key="1">
    <source>
        <dbReference type="ARBA" id="ARBA00022737"/>
    </source>
</evidence>
<evidence type="ECO:0000256" key="3">
    <source>
        <dbReference type="PROSITE-ProRule" id="PRU00339"/>
    </source>
</evidence>
<evidence type="ECO:0000313" key="4">
    <source>
        <dbReference type="EMBL" id="CAF1612594.1"/>
    </source>
</evidence>
<reference evidence="5" key="1">
    <citation type="submission" date="2021-02" db="EMBL/GenBank/DDBJ databases">
        <authorList>
            <person name="Nowell W R."/>
        </authorList>
    </citation>
    <scope>NUCLEOTIDE SEQUENCE</scope>
</reference>
<comment type="caution">
    <text evidence="5">The sequence shown here is derived from an EMBL/GenBank/DDBJ whole genome shotgun (WGS) entry which is preliminary data.</text>
</comment>
<dbReference type="PANTHER" id="PTHR45641">
    <property type="entry name" value="TETRATRICOPEPTIDE REPEAT PROTEIN (AFU_ORTHOLOGUE AFUA_6G03870)"/>
    <property type="match status" value="1"/>
</dbReference>
<dbReference type="InterPro" id="IPR011990">
    <property type="entry name" value="TPR-like_helical_dom_sf"/>
</dbReference>
<dbReference type="Gene3D" id="1.25.40.10">
    <property type="entry name" value="Tetratricopeptide repeat domain"/>
    <property type="match status" value="1"/>
</dbReference>
<dbReference type="Proteomes" id="UP000677228">
    <property type="component" value="Unassembled WGS sequence"/>
</dbReference>
<dbReference type="PANTHER" id="PTHR45641:SF19">
    <property type="entry name" value="NEPHROCYSTIN-3"/>
    <property type="match status" value="1"/>
</dbReference>
<feature type="repeat" description="TPR" evidence="3">
    <location>
        <begin position="13"/>
        <end position="46"/>
    </location>
</feature>
<dbReference type="Proteomes" id="UP000682733">
    <property type="component" value="Unassembled WGS sequence"/>
</dbReference>
<dbReference type="Pfam" id="PF13424">
    <property type="entry name" value="TPR_12"/>
    <property type="match status" value="1"/>
</dbReference>
<accession>A0A8S2W4V3</accession>
<proteinExistence type="predicted"/>
<gene>
    <name evidence="4" type="ORF">OVA965_LOCUS42732</name>
    <name evidence="5" type="ORF">TMI583_LOCUS44731</name>
</gene>
<organism evidence="5 6">
    <name type="scientific">Didymodactylos carnosus</name>
    <dbReference type="NCBI Taxonomy" id="1234261"/>
    <lineage>
        <taxon>Eukaryota</taxon>
        <taxon>Metazoa</taxon>
        <taxon>Spiralia</taxon>
        <taxon>Gnathifera</taxon>
        <taxon>Rotifera</taxon>
        <taxon>Eurotatoria</taxon>
        <taxon>Bdelloidea</taxon>
        <taxon>Philodinida</taxon>
        <taxon>Philodinidae</taxon>
        <taxon>Didymodactylos</taxon>
    </lineage>
</organism>
<dbReference type="SUPFAM" id="SSF48452">
    <property type="entry name" value="TPR-like"/>
    <property type="match status" value="1"/>
</dbReference>
<evidence type="ECO:0000313" key="5">
    <source>
        <dbReference type="EMBL" id="CAF4427374.1"/>
    </source>
</evidence>
<protein>
    <recommendedName>
        <fullName evidence="7">Tetratricopeptide repeat protein</fullName>
    </recommendedName>
</protein>
<evidence type="ECO:0000256" key="2">
    <source>
        <dbReference type="ARBA" id="ARBA00022803"/>
    </source>
</evidence>
<keyword evidence="2 3" id="KW-0802">TPR repeat</keyword>